<protein>
    <submittedName>
        <fullName evidence="1">Uncharacterized protein</fullName>
    </submittedName>
</protein>
<evidence type="ECO:0000313" key="2">
    <source>
        <dbReference type="Proteomes" id="UP000501568"/>
    </source>
</evidence>
<gene>
    <name evidence="1" type="ORF">G5C33_16590</name>
</gene>
<dbReference type="Proteomes" id="UP000501568">
    <property type="component" value="Chromosome"/>
</dbReference>
<accession>A0A6G6Y8H2</accession>
<reference evidence="1 2" key="1">
    <citation type="submission" date="2020-02" db="EMBL/GenBank/DDBJ databases">
        <authorList>
            <person name="Zheng R.K."/>
            <person name="Sun C.M."/>
        </authorList>
    </citation>
    <scope>NUCLEOTIDE SEQUENCE [LARGE SCALE GENOMIC DNA]</scope>
    <source>
        <strain evidence="2">zrk23</strain>
    </source>
</reference>
<keyword evidence="2" id="KW-1185">Reference proteome</keyword>
<dbReference type="RefSeq" id="WP_165328164.1">
    <property type="nucleotide sequence ID" value="NZ_CP049109.1"/>
</dbReference>
<name>A0A6G6Y8H2_9SPHN</name>
<dbReference type="AlphaFoldDB" id="A0A6G6Y8H2"/>
<evidence type="ECO:0000313" key="1">
    <source>
        <dbReference type="EMBL" id="QIG81234.1"/>
    </source>
</evidence>
<dbReference type="KEGG" id="spzr:G5C33_16590"/>
<sequence>MHWTVGHLDDPGANLDLALGSWGEGSTSGDRVAVSLLYRQPEESPPAVMVIDATDRTVAKSDLVSAALRRRDVVGTPLARQVFDIVDAILLQDPRFF</sequence>
<proteinExistence type="predicted"/>
<dbReference type="EMBL" id="CP049109">
    <property type="protein sequence ID" value="QIG81234.1"/>
    <property type="molecule type" value="Genomic_DNA"/>
</dbReference>
<organism evidence="1 2">
    <name type="scientific">Stakelama tenebrarum</name>
    <dbReference type="NCBI Taxonomy" id="2711215"/>
    <lineage>
        <taxon>Bacteria</taxon>
        <taxon>Pseudomonadati</taxon>
        <taxon>Pseudomonadota</taxon>
        <taxon>Alphaproteobacteria</taxon>
        <taxon>Sphingomonadales</taxon>
        <taxon>Sphingomonadaceae</taxon>
        <taxon>Stakelama</taxon>
    </lineage>
</organism>